<dbReference type="SUPFAM" id="SSF51735">
    <property type="entry name" value="NAD(P)-binding Rossmann-fold domains"/>
    <property type="match status" value="1"/>
</dbReference>
<dbReference type="InterPro" id="IPR036291">
    <property type="entry name" value="NAD(P)-bd_dom_sf"/>
</dbReference>
<evidence type="ECO:0000256" key="2">
    <source>
        <dbReference type="ARBA" id="ARBA00008419"/>
    </source>
</evidence>
<comment type="catalytic activity">
    <reaction evidence="6">
        <text>6-phospho-D-gluconate + NADP(+) = D-ribulose 5-phosphate + CO2 + NADPH</text>
        <dbReference type="Rhea" id="RHEA:10116"/>
        <dbReference type="ChEBI" id="CHEBI:16526"/>
        <dbReference type="ChEBI" id="CHEBI:57783"/>
        <dbReference type="ChEBI" id="CHEBI:58121"/>
        <dbReference type="ChEBI" id="CHEBI:58349"/>
        <dbReference type="ChEBI" id="CHEBI:58759"/>
        <dbReference type="EC" id="1.1.1.44"/>
    </reaction>
</comment>
<accession>A0ABQ8FXK9</accession>
<reference evidence="9 10" key="1">
    <citation type="journal article" date="2021" name="Nat. Commun.">
        <title>Genetic determinants of endophytism in the Arabidopsis root mycobiome.</title>
        <authorList>
            <person name="Mesny F."/>
            <person name="Miyauchi S."/>
            <person name="Thiergart T."/>
            <person name="Pickel B."/>
            <person name="Atanasova L."/>
            <person name="Karlsson M."/>
            <person name="Huettel B."/>
            <person name="Barry K.W."/>
            <person name="Haridas S."/>
            <person name="Chen C."/>
            <person name="Bauer D."/>
            <person name="Andreopoulos W."/>
            <person name="Pangilinan J."/>
            <person name="LaButti K."/>
            <person name="Riley R."/>
            <person name="Lipzen A."/>
            <person name="Clum A."/>
            <person name="Drula E."/>
            <person name="Henrissat B."/>
            <person name="Kohler A."/>
            <person name="Grigoriev I.V."/>
            <person name="Martin F.M."/>
            <person name="Hacquard S."/>
        </authorList>
    </citation>
    <scope>NUCLEOTIDE SEQUENCE [LARGE SCALE GENOMIC DNA]</scope>
    <source>
        <strain evidence="9 10">MPI-SDFR-AT-0080</strain>
    </source>
</reference>
<dbReference type="Gene3D" id="1.10.1040.10">
    <property type="entry name" value="N-(1-d-carboxylethyl)-l-norvaline Dehydrogenase, domain 2"/>
    <property type="match status" value="1"/>
</dbReference>
<evidence type="ECO:0000256" key="5">
    <source>
        <dbReference type="ARBA" id="ARBA00023126"/>
    </source>
</evidence>
<dbReference type="Pfam" id="PF03446">
    <property type="entry name" value="NAD_binding_2"/>
    <property type="match status" value="1"/>
</dbReference>
<gene>
    <name evidence="9" type="ORF">B0J12DRAFT_680217</name>
</gene>
<keyword evidence="5 6" id="KW-0570">Pentose shunt</keyword>
<evidence type="ECO:0000256" key="4">
    <source>
        <dbReference type="ARBA" id="ARBA00023064"/>
    </source>
</evidence>
<evidence type="ECO:0000256" key="6">
    <source>
        <dbReference type="PIRNR" id="PIRNR000109"/>
    </source>
</evidence>
<dbReference type="Gene3D" id="3.40.50.720">
    <property type="entry name" value="NAD(P)-binding Rossmann-like Domain"/>
    <property type="match status" value="1"/>
</dbReference>
<dbReference type="SUPFAM" id="SSF48179">
    <property type="entry name" value="6-phosphogluconate dehydrogenase C-terminal domain-like"/>
    <property type="match status" value="1"/>
</dbReference>
<dbReference type="SMART" id="SM01350">
    <property type="entry name" value="6PGD"/>
    <property type="match status" value="1"/>
</dbReference>
<comment type="function">
    <text evidence="6">Catalyzes the oxidative decarboxylation of 6-phosphogluconate to ribulose 5-phosphate and CO(2), with concomitant reduction of NADP to NADPH.</text>
</comment>
<dbReference type="InterPro" id="IPR006115">
    <property type="entry name" value="6PGDH_NADP-bd"/>
</dbReference>
<dbReference type="InterPro" id="IPR006114">
    <property type="entry name" value="6PGDH_C"/>
</dbReference>
<dbReference type="EC" id="1.1.1.44" evidence="6"/>
<comment type="subunit">
    <text evidence="6">Homodimer.</text>
</comment>
<evidence type="ECO:0000313" key="10">
    <source>
        <dbReference type="Proteomes" id="UP000774617"/>
    </source>
</evidence>
<comment type="similarity">
    <text evidence="2 6">Belongs to the 6-phosphogluconate dehydrogenase family.</text>
</comment>
<dbReference type="PIRSF" id="PIRSF000109">
    <property type="entry name" value="6PGD"/>
    <property type="match status" value="1"/>
</dbReference>
<dbReference type="InterPro" id="IPR013328">
    <property type="entry name" value="6PGD_dom2"/>
</dbReference>
<evidence type="ECO:0000256" key="7">
    <source>
        <dbReference type="SAM" id="MobiDB-lite"/>
    </source>
</evidence>
<feature type="domain" description="6-phosphogluconate dehydrogenase C-terminal" evidence="8">
    <location>
        <begin position="189"/>
        <end position="501"/>
    </location>
</feature>
<proteinExistence type="inferred from homology"/>
<organism evidence="9 10">
    <name type="scientific">Macrophomina phaseolina</name>
    <dbReference type="NCBI Taxonomy" id="35725"/>
    <lineage>
        <taxon>Eukaryota</taxon>
        <taxon>Fungi</taxon>
        <taxon>Dikarya</taxon>
        <taxon>Ascomycota</taxon>
        <taxon>Pezizomycotina</taxon>
        <taxon>Dothideomycetes</taxon>
        <taxon>Dothideomycetes incertae sedis</taxon>
        <taxon>Botryosphaeriales</taxon>
        <taxon>Botryosphaeriaceae</taxon>
        <taxon>Macrophomina</taxon>
    </lineage>
</organism>
<dbReference type="PANTHER" id="PTHR11811">
    <property type="entry name" value="6-PHOSPHOGLUCONATE DEHYDROGENASE"/>
    <property type="match status" value="1"/>
</dbReference>
<evidence type="ECO:0000256" key="1">
    <source>
        <dbReference type="ARBA" id="ARBA00004874"/>
    </source>
</evidence>
<dbReference type="Gene3D" id="1.20.5.320">
    <property type="entry name" value="6-Phosphogluconate Dehydrogenase, domain 3"/>
    <property type="match status" value="1"/>
</dbReference>
<feature type="region of interest" description="Disordered" evidence="7">
    <location>
        <begin position="485"/>
        <end position="508"/>
    </location>
</feature>
<dbReference type="InterPro" id="IPR006183">
    <property type="entry name" value="Pgluconate_DH"/>
</dbReference>
<comment type="pathway">
    <text evidence="1 6">Carbohydrate degradation; pentose phosphate pathway; D-ribulose 5-phosphate from D-glucose 6-phosphate (oxidative stage): step 3/3.</text>
</comment>
<dbReference type="InterPro" id="IPR008927">
    <property type="entry name" value="6-PGluconate_DH-like_C_sf"/>
</dbReference>
<dbReference type="InterPro" id="IPR006113">
    <property type="entry name" value="6PGDH_Gnd/GntZ"/>
</dbReference>
<protein>
    <recommendedName>
        <fullName evidence="6">6-phosphogluconate dehydrogenase, decarboxylating</fullName>
        <ecNumber evidence="6">1.1.1.44</ecNumber>
    </recommendedName>
</protein>
<evidence type="ECO:0000259" key="8">
    <source>
        <dbReference type="SMART" id="SM01350"/>
    </source>
</evidence>
<sequence length="508" mass="55535">MVQAPEIRKLAMIGCGSMGGGMALLFAEHGVQVSLQDPSEEAMDSIVEQANQADTIPDGAVRKYSDYASLCSSLDSPKVFVFSLPHGSVGDSVLGGLMPYLDKGDIIIDAGNENWQNTERRQSKCYTRGVRYIGMGVSGGYQAARQGPSMCPGGDDESLDLVMPLLKKVAAKDRKGVPCVGKAGTGGSGHYVKMIHNGIEHGMISAVSEAYDLMKKGLGMNNDEIADVFEQWNKEGELQGTFLIWISADICRAKDKSHNDEYVLDTVEDKVVQDITGEEGTGIWSNEQAVSYHIPAPTLTTAHYLRLASADRNQRIRVQETIGVEFTPRSLNLSGESKQDFLEALRRATYAAFLVSYIQGINIIERADRANHWNIDYSAVLQIWAAGCIIQADHIASLLHPILTNHRALDTINLLFQPSVMSELKACVASLRDVVVKATTTDHVIPALSASLEYVKYQTSTNLPTSFSEAQLDYFGAHMYDRKGEEGTGAPSEGKHHFEWKPARSSKL</sequence>
<keyword evidence="6" id="KW-0521">NADP</keyword>
<dbReference type="Proteomes" id="UP000774617">
    <property type="component" value="Unassembled WGS sequence"/>
</dbReference>
<keyword evidence="3 6" id="KW-0560">Oxidoreductase</keyword>
<comment type="caution">
    <text evidence="9">The sequence shown here is derived from an EMBL/GenBank/DDBJ whole genome shotgun (WGS) entry which is preliminary data.</text>
</comment>
<feature type="compositionally biased region" description="Basic and acidic residues" evidence="7">
    <location>
        <begin position="493"/>
        <end position="502"/>
    </location>
</feature>
<dbReference type="Pfam" id="PF00393">
    <property type="entry name" value="6PGD"/>
    <property type="match status" value="1"/>
</dbReference>
<keyword evidence="10" id="KW-1185">Reference proteome</keyword>
<keyword evidence="4" id="KW-0311">Gluconate utilization</keyword>
<dbReference type="EMBL" id="JAGTJR010000040">
    <property type="protein sequence ID" value="KAH7032335.1"/>
    <property type="molecule type" value="Genomic_DNA"/>
</dbReference>
<evidence type="ECO:0000313" key="9">
    <source>
        <dbReference type="EMBL" id="KAH7032335.1"/>
    </source>
</evidence>
<dbReference type="PRINTS" id="PR00076">
    <property type="entry name" value="6PGDHDRGNASE"/>
</dbReference>
<evidence type="ECO:0000256" key="3">
    <source>
        <dbReference type="ARBA" id="ARBA00023002"/>
    </source>
</evidence>
<name>A0ABQ8FXK9_9PEZI</name>